<organism evidence="1 2">
    <name type="scientific">Paraburkholderia caballeronis</name>
    <dbReference type="NCBI Taxonomy" id="416943"/>
    <lineage>
        <taxon>Bacteria</taxon>
        <taxon>Pseudomonadati</taxon>
        <taxon>Pseudomonadota</taxon>
        <taxon>Betaproteobacteria</taxon>
        <taxon>Burkholderiales</taxon>
        <taxon>Burkholderiaceae</taxon>
        <taxon>Paraburkholderia</taxon>
    </lineage>
</organism>
<dbReference type="RefSeq" id="WP_090542992.1">
    <property type="nucleotide sequence ID" value="NZ_FNSR01000001.1"/>
</dbReference>
<sequence length="160" mass="16921">MMKARPGPFTAFDGDRWLASGTLVIVVRAVRRAIERGASDDTILVFDDKTGWLIDTAIWMPGGEVDDAFVQPAEEGTPVAGASVEPERLAVREPAGKSRGRGRPKLGVVSREITLLPRHWEWLAAQPGGASLTLRNLVDGAMQVSGAVESSDCGARGGGA</sequence>
<gene>
    <name evidence="1" type="ORF">SAMN05192542_12086</name>
</gene>
<dbReference type="Proteomes" id="UP000199120">
    <property type="component" value="Unassembled WGS sequence"/>
</dbReference>
<dbReference type="STRING" id="416943.SAMN05445871_1140"/>
<reference evidence="2" key="1">
    <citation type="submission" date="2016-10" db="EMBL/GenBank/DDBJ databases">
        <authorList>
            <person name="Varghese N."/>
            <person name="Submissions S."/>
        </authorList>
    </citation>
    <scope>NUCLEOTIDE SEQUENCE [LARGE SCALE GENOMIC DNA]</scope>
    <source>
        <strain evidence="2">LMG 26416</strain>
    </source>
</reference>
<dbReference type="AlphaFoldDB" id="A0A1H7USB3"/>
<protein>
    <submittedName>
        <fullName evidence="1">Uncharacterized protein</fullName>
    </submittedName>
</protein>
<keyword evidence="2" id="KW-1185">Reference proteome</keyword>
<dbReference type="EMBL" id="FOAJ01000020">
    <property type="protein sequence ID" value="SEL99880.1"/>
    <property type="molecule type" value="Genomic_DNA"/>
</dbReference>
<evidence type="ECO:0000313" key="1">
    <source>
        <dbReference type="EMBL" id="SEL99880.1"/>
    </source>
</evidence>
<dbReference type="Pfam" id="PF09998">
    <property type="entry name" value="DUF2239"/>
    <property type="match status" value="1"/>
</dbReference>
<name>A0A1H7USB3_9BURK</name>
<accession>A0A1H7USB3</accession>
<dbReference type="OrthoDB" id="282960at2"/>
<dbReference type="InterPro" id="IPR018715">
    <property type="entry name" value="DUF2239"/>
</dbReference>
<proteinExistence type="predicted"/>
<evidence type="ECO:0000313" key="2">
    <source>
        <dbReference type="Proteomes" id="UP000199120"/>
    </source>
</evidence>